<organism evidence="3">
    <name type="scientific">Sinomonas puerhi</name>
    <dbReference type="NCBI Taxonomy" id="3238584"/>
    <lineage>
        <taxon>Bacteria</taxon>
        <taxon>Bacillati</taxon>
        <taxon>Actinomycetota</taxon>
        <taxon>Actinomycetes</taxon>
        <taxon>Micrococcales</taxon>
        <taxon>Micrococcaceae</taxon>
        <taxon>Sinomonas</taxon>
    </lineage>
</organism>
<feature type="signal peptide" evidence="1">
    <location>
        <begin position="1"/>
        <end position="26"/>
    </location>
</feature>
<gene>
    <name evidence="3" type="ORF">AB5L97_12835</name>
</gene>
<protein>
    <submittedName>
        <fullName evidence="3">SGNH/GDSL hydrolase family protein</fullName>
    </submittedName>
</protein>
<dbReference type="Gene3D" id="3.40.50.1110">
    <property type="entry name" value="SGNH hydrolase"/>
    <property type="match status" value="1"/>
</dbReference>
<dbReference type="KEGG" id="spue:AB5L97_12835"/>
<evidence type="ECO:0000259" key="2">
    <source>
        <dbReference type="Pfam" id="PF13472"/>
    </source>
</evidence>
<dbReference type="AlphaFoldDB" id="A0AB39KZR2"/>
<dbReference type="Pfam" id="PF13472">
    <property type="entry name" value="Lipase_GDSL_2"/>
    <property type="match status" value="1"/>
</dbReference>
<accession>A0AB39KZR2</accession>
<name>A0AB39KZR2_9MICC</name>
<dbReference type="EMBL" id="CP163302">
    <property type="protein sequence ID" value="XDP44164.1"/>
    <property type="molecule type" value="Genomic_DNA"/>
</dbReference>
<dbReference type="GO" id="GO:0016787">
    <property type="term" value="F:hydrolase activity"/>
    <property type="evidence" value="ECO:0007669"/>
    <property type="project" value="UniProtKB-KW"/>
</dbReference>
<evidence type="ECO:0000313" key="3">
    <source>
        <dbReference type="EMBL" id="XDP44164.1"/>
    </source>
</evidence>
<dbReference type="PROSITE" id="PS51257">
    <property type="entry name" value="PROKAR_LIPOPROTEIN"/>
    <property type="match status" value="1"/>
</dbReference>
<dbReference type="InterPro" id="IPR013830">
    <property type="entry name" value="SGNH_hydro"/>
</dbReference>
<proteinExistence type="predicted"/>
<dbReference type="SUPFAM" id="SSF52266">
    <property type="entry name" value="SGNH hydrolase"/>
    <property type="match status" value="1"/>
</dbReference>
<feature type="domain" description="SGNH hydrolase-type esterase" evidence="2">
    <location>
        <begin position="119"/>
        <end position="279"/>
    </location>
</feature>
<reference evidence="3" key="1">
    <citation type="submission" date="2024-07" db="EMBL/GenBank/DDBJ databases">
        <authorList>
            <person name="fu j."/>
        </authorList>
    </citation>
    <scope>NUCLEOTIDE SEQUENCE</scope>
    <source>
        <strain evidence="3">P10A9</strain>
    </source>
</reference>
<feature type="chain" id="PRO_5044200372" evidence="1">
    <location>
        <begin position="27"/>
        <end position="297"/>
    </location>
</feature>
<evidence type="ECO:0000256" key="1">
    <source>
        <dbReference type="SAM" id="SignalP"/>
    </source>
</evidence>
<keyword evidence="3" id="KW-0378">Hydrolase</keyword>
<dbReference type="InterPro" id="IPR036514">
    <property type="entry name" value="SGNH_hydro_sf"/>
</dbReference>
<sequence length="297" mass="30099">MDRASSSAGRLTLRALSCAMAVPLLAGCAGPLEALPASSGGAIGTVSRPTEGAALHVLPPAAVPYGTAPIAIIPRTTPAHRLTPPDRLPLGSFSVNPATQRNEPVLGDLSRAAVLIGDSQSEPTDSWVRRGLEHAGYSVYFAGSGGTGYSVGIPKVHDYANALRLGDWRVPAGSPGLVVVQGGGNDASRNSADSAIVNGAITLFAELRRTYPGARIVMVGTLAKSAADGGGRRTEVDALLGRTAAALDVPFVGCGDWISLYGLAGELADGVHLKPAGKARLAPVFADALAARGLALS</sequence>
<keyword evidence="1" id="KW-0732">Signal</keyword>
<dbReference type="RefSeq" id="WP_369044950.1">
    <property type="nucleotide sequence ID" value="NZ_CP163302.1"/>
</dbReference>
<dbReference type="CDD" id="cd00229">
    <property type="entry name" value="SGNH_hydrolase"/>
    <property type="match status" value="1"/>
</dbReference>